<comment type="caution">
    <text evidence="3">The sequence shown here is derived from an EMBL/GenBank/DDBJ whole genome shotgun (WGS) entry which is preliminary data.</text>
</comment>
<protein>
    <submittedName>
        <fullName evidence="3">Bifunctional oligoribonuclease/PAP phosphatase NrnA</fullName>
    </submittedName>
</protein>
<dbReference type="EMBL" id="QMFB01000001">
    <property type="protein sequence ID" value="RAV22752.1"/>
    <property type="molecule type" value="Genomic_DNA"/>
</dbReference>
<dbReference type="InterPro" id="IPR003156">
    <property type="entry name" value="DHHA1_dom"/>
</dbReference>
<feature type="domain" description="DHHA1" evidence="2">
    <location>
        <begin position="243"/>
        <end position="329"/>
    </location>
</feature>
<evidence type="ECO:0000313" key="3">
    <source>
        <dbReference type="EMBL" id="RAV22752.1"/>
    </source>
</evidence>
<dbReference type="Gene3D" id="3.90.1640.10">
    <property type="entry name" value="inorganic pyrophosphatase (n-terminal core)"/>
    <property type="match status" value="1"/>
</dbReference>
<gene>
    <name evidence="3" type="ORF">DQG23_00595</name>
</gene>
<evidence type="ECO:0000313" key="4">
    <source>
        <dbReference type="Proteomes" id="UP000250369"/>
    </source>
</evidence>
<evidence type="ECO:0000259" key="2">
    <source>
        <dbReference type="Pfam" id="PF02272"/>
    </source>
</evidence>
<dbReference type="SUPFAM" id="SSF64182">
    <property type="entry name" value="DHH phosphoesterases"/>
    <property type="match status" value="1"/>
</dbReference>
<dbReference type="Gene3D" id="3.10.310.30">
    <property type="match status" value="1"/>
</dbReference>
<organism evidence="3 4">
    <name type="scientific">Paenibacillus contaminans</name>
    <dbReference type="NCBI Taxonomy" id="450362"/>
    <lineage>
        <taxon>Bacteria</taxon>
        <taxon>Bacillati</taxon>
        <taxon>Bacillota</taxon>
        <taxon>Bacilli</taxon>
        <taxon>Bacillales</taxon>
        <taxon>Paenibacillaceae</taxon>
        <taxon>Paenibacillus</taxon>
    </lineage>
</organism>
<dbReference type="InterPro" id="IPR038763">
    <property type="entry name" value="DHH_sf"/>
</dbReference>
<dbReference type="Proteomes" id="UP000250369">
    <property type="component" value="Unassembled WGS sequence"/>
</dbReference>
<dbReference type="InterPro" id="IPR051319">
    <property type="entry name" value="Oligoribo/pAp-PDE_c-di-AMP_PDE"/>
</dbReference>
<feature type="domain" description="DDH" evidence="1">
    <location>
        <begin position="25"/>
        <end position="166"/>
    </location>
</feature>
<dbReference type="OrthoDB" id="9803668at2"/>
<name>A0A329MT58_9BACL</name>
<dbReference type="PANTHER" id="PTHR47618:SF1">
    <property type="entry name" value="BIFUNCTIONAL OLIGORIBONUCLEASE AND PAP PHOSPHATASE NRNA"/>
    <property type="match status" value="1"/>
</dbReference>
<dbReference type="GO" id="GO:0003676">
    <property type="term" value="F:nucleic acid binding"/>
    <property type="evidence" value="ECO:0007669"/>
    <property type="project" value="InterPro"/>
</dbReference>
<reference evidence="3 4" key="1">
    <citation type="journal article" date="2009" name="Int. J. Syst. Evol. Microbiol.">
        <title>Paenibacillus contaminans sp. nov., isolated from a contaminated laboratory plate.</title>
        <authorList>
            <person name="Chou J.H."/>
            <person name="Lee J.H."/>
            <person name="Lin M.C."/>
            <person name="Chang P.S."/>
            <person name="Arun A.B."/>
            <person name="Young C.C."/>
            <person name="Chen W.M."/>
        </authorList>
    </citation>
    <scope>NUCLEOTIDE SEQUENCE [LARGE SCALE GENOMIC DNA]</scope>
    <source>
        <strain evidence="3 4">CKOBP-6</strain>
    </source>
</reference>
<dbReference type="Pfam" id="PF02272">
    <property type="entry name" value="DHHA1"/>
    <property type="match status" value="1"/>
</dbReference>
<keyword evidence="4" id="KW-1185">Reference proteome</keyword>
<dbReference type="AlphaFoldDB" id="A0A329MT58"/>
<sequence length="330" mass="36265">MTIPSTSYQRQLSMAADFIREHDDFLVVSHLNPDGDAASSTLAVGWMLERLNKTFIMINEGPVPPKFDCLWGHGRIVDNSEAKPERTFRHIISVDCADFARIGDVSQLFAEDAVLLNIDHHPTNDGFGSVQLIKPDAAATAEILYDLAVSLGMKWDEALCRCIYTGMLTDTGGFRYSNTTPNVMRIAAEMIQHGVKGHELAERLLENLTLAQVILLRKALESLAFANDRQIAWISVTRDDMTEARATKEDSEGLVNYPRNIEGVEVGILFREANEHTVKVSLRSASRVDVSAIAQVFGGGGHVRASGCTVEGTIEQVVERVVKEVGQVLG</sequence>
<dbReference type="InterPro" id="IPR001667">
    <property type="entry name" value="DDH_dom"/>
</dbReference>
<proteinExistence type="predicted"/>
<evidence type="ECO:0000259" key="1">
    <source>
        <dbReference type="Pfam" id="PF01368"/>
    </source>
</evidence>
<dbReference type="Pfam" id="PF01368">
    <property type="entry name" value="DHH"/>
    <property type="match status" value="1"/>
</dbReference>
<dbReference type="RefSeq" id="WP_113028863.1">
    <property type="nucleotide sequence ID" value="NZ_QMFB01000001.1"/>
</dbReference>
<dbReference type="PANTHER" id="PTHR47618">
    <property type="entry name" value="BIFUNCTIONAL OLIGORIBONUCLEASE AND PAP PHOSPHATASE NRNA"/>
    <property type="match status" value="1"/>
</dbReference>
<accession>A0A329MT58</accession>